<reference evidence="7" key="2">
    <citation type="journal article" date="2016" name="Genome Announc.">
        <title>Genome sequence of Ustilaginoidea virens IPU010, a rice pathogenic fungus causing false smut.</title>
        <authorList>
            <person name="Kumagai T."/>
            <person name="Ishii T."/>
            <person name="Terai G."/>
            <person name="Umemura M."/>
            <person name="Machida M."/>
            <person name="Asai K."/>
        </authorList>
    </citation>
    <scope>NUCLEOTIDE SEQUENCE [LARGE SCALE GENOMIC DNA]</scope>
    <source>
        <strain evidence="7">IPU010</strain>
    </source>
</reference>
<dbReference type="EMBL" id="CP072758">
    <property type="protein sequence ID" value="QUC22916.1"/>
    <property type="molecule type" value="Genomic_DNA"/>
</dbReference>
<dbReference type="InterPro" id="IPR021711">
    <property type="entry name" value="DUF3295"/>
</dbReference>
<feature type="compositionally biased region" description="Gly residues" evidence="1">
    <location>
        <begin position="363"/>
        <end position="372"/>
    </location>
</feature>
<feature type="region of interest" description="Disordered" evidence="1">
    <location>
        <begin position="444"/>
        <end position="474"/>
    </location>
</feature>
<evidence type="ECO:0000313" key="7">
    <source>
        <dbReference type="Proteomes" id="UP000054053"/>
    </source>
</evidence>
<dbReference type="GO" id="GO:0031930">
    <property type="term" value="P:mitochondria-nucleus signaling pathway"/>
    <property type="evidence" value="ECO:0007669"/>
    <property type="project" value="TreeGrafter"/>
</dbReference>
<feature type="domain" description="Nitrogen regulatory protein areA GATA-like" evidence="2">
    <location>
        <begin position="31"/>
        <end position="58"/>
    </location>
</feature>
<dbReference type="OrthoDB" id="5054775at2759"/>
<dbReference type="EMBL" id="BBTG02000031">
    <property type="protein sequence ID" value="GAO17585.1"/>
    <property type="molecule type" value="Genomic_DNA"/>
</dbReference>
<feature type="compositionally biased region" description="Low complexity" evidence="1">
    <location>
        <begin position="260"/>
        <end position="276"/>
    </location>
</feature>
<dbReference type="RefSeq" id="XP_043000589.1">
    <property type="nucleotide sequence ID" value="XM_043144654.1"/>
</dbReference>
<dbReference type="Pfam" id="PF08550">
    <property type="entry name" value="GATA_AreA"/>
    <property type="match status" value="1"/>
</dbReference>
<name>A0A063BU44_USTVR</name>
<evidence type="ECO:0000313" key="4">
    <source>
        <dbReference type="EMBL" id="GAO17585.1"/>
    </source>
</evidence>
<dbReference type="AlphaFoldDB" id="A0A063BU44"/>
<dbReference type="PANTHER" id="PTHR28014:SF1">
    <property type="entry name" value="NEGATIVE REGULATOR OF RAS-CAMP PATHWAY"/>
    <property type="match status" value="1"/>
</dbReference>
<feature type="domain" description="DUF3295" evidence="3">
    <location>
        <begin position="105"/>
        <end position="601"/>
    </location>
</feature>
<feature type="region of interest" description="Disordered" evidence="1">
    <location>
        <begin position="167"/>
        <end position="405"/>
    </location>
</feature>
<dbReference type="HOGENOM" id="CLU_025004_1_0_1"/>
<dbReference type="PANTHER" id="PTHR28014">
    <property type="entry name" value="NEGATIVE REGULATOR OF RAS-CAMP PATHWAY"/>
    <property type="match status" value="1"/>
</dbReference>
<dbReference type="InterPro" id="IPR053043">
    <property type="entry name" value="Ras-cAMP_regulatory"/>
</dbReference>
<evidence type="ECO:0000259" key="3">
    <source>
        <dbReference type="Pfam" id="PF11702"/>
    </source>
</evidence>
<keyword evidence="6" id="KW-1185">Reference proteome</keyword>
<dbReference type="GeneID" id="66067934"/>
<dbReference type="STRING" id="1159556.A0A063BU44"/>
<dbReference type="Proteomes" id="UP000027002">
    <property type="component" value="Chromosome 6"/>
</dbReference>
<evidence type="ECO:0000313" key="6">
    <source>
        <dbReference type="Proteomes" id="UP000027002"/>
    </source>
</evidence>
<proteinExistence type="predicted"/>
<sequence length="601" mass="65474">MPYRLDTHVLTVDANVIHKVDTANPANLHDMWTVFSRCADSVEQGRRLENLSWRIWQREQLVESKKTAAFGPFNPTTSTTIPTTAAAAVATATLPRNVPCQSRLQELPQLSGSVDSLADDETVEITSVSAPLEIRPRIHRLDSSTSRRDRHISSDDYEKMVSSIVNDKAPLSAPSQTSPLMPAPRKQHRQQQQQHHQQHHHHQPTASMPPPAFERSGSTTTESQTSEAPSEESNCSPIPPPAAAVARARRAPTFPEPTCAASSDDALPAPSSSPAAKHVHPRKQPARFALGGSCSSSERSRSMEHLEVAVASGKKPLFQIGDSSGEDSLQSGPRSAMLPPPHPHKTHSSNPLGLIPQPPLPHHGGGGGGGGESAVDSDTEAEYVDESAIDDGDEDWEDSVEDSGRSSVDDKFFQRVESKARLATRPSLITLMLAQNDRAKTLGNTASQSTPAIHRSRTTPGGPCLGGGSPNDSDEAPLMMKGMRHSALKPISEIPRSSAQPIVSTATHVPYQAALSPRTTRRNMLATELTESLRRHLLWERQQKTLTVKAALKRRHTSHDVANLKQYPDKVCMKPSEDVEARSWNQYFSKEALNGYHSKGW</sequence>
<feature type="compositionally biased region" description="Basic and acidic residues" evidence="1">
    <location>
        <begin position="298"/>
        <end position="307"/>
    </location>
</feature>
<protein>
    <submittedName>
        <fullName evidence="4">Uncharacterized protein</fullName>
    </submittedName>
</protein>
<feature type="compositionally biased region" description="Low complexity" evidence="1">
    <location>
        <begin position="214"/>
        <end position="233"/>
    </location>
</feature>
<dbReference type="GO" id="GO:0000122">
    <property type="term" value="P:negative regulation of transcription by RNA polymerase II"/>
    <property type="evidence" value="ECO:0007669"/>
    <property type="project" value="TreeGrafter"/>
</dbReference>
<organism evidence="4 7">
    <name type="scientific">Ustilaginoidea virens</name>
    <name type="common">Rice false smut fungus</name>
    <name type="synonym">Villosiclava virens</name>
    <dbReference type="NCBI Taxonomy" id="1159556"/>
    <lineage>
        <taxon>Eukaryota</taxon>
        <taxon>Fungi</taxon>
        <taxon>Dikarya</taxon>
        <taxon>Ascomycota</taxon>
        <taxon>Pezizomycotina</taxon>
        <taxon>Sordariomycetes</taxon>
        <taxon>Hypocreomycetidae</taxon>
        <taxon>Hypocreales</taxon>
        <taxon>Clavicipitaceae</taxon>
        <taxon>Ustilaginoidea</taxon>
    </lineage>
</organism>
<accession>A0A063BU44</accession>
<feature type="compositionally biased region" description="Acidic residues" evidence="1">
    <location>
        <begin position="375"/>
        <end position="401"/>
    </location>
</feature>
<dbReference type="GO" id="GO:0005737">
    <property type="term" value="C:cytoplasm"/>
    <property type="evidence" value="ECO:0007669"/>
    <property type="project" value="TreeGrafter"/>
</dbReference>
<dbReference type="InterPro" id="IPR013860">
    <property type="entry name" value="AreA_GATA"/>
</dbReference>
<reference evidence="4" key="1">
    <citation type="journal article" date="2016" name="Genome Announc.">
        <title>Genome Sequence of Ustilaginoidea virens IPU010, a Rice Pathogenic Fungus Causing False Smut.</title>
        <authorList>
            <person name="Kumagai T."/>
            <person name="Ishii T."/>
            <person name="Terai G."/>
            <person name="Umemura M."/>
            <person name="Machida M."/>
            <person name="Asai K."/>
        </authorList>
    </citation>
    <scope>NUCLEOTIDE SEQUENCE [LARGE SCALE GENOMIC DNA]</scope>
    <source>
        <strain evidence="4">IPU010</strain>
    </source>
</reference>
<dbReference type="Proteomes" id="UP000054053">
    <property type="component" value="Unassembled WGS sequence"/>
</dbReference>
<dbReference type="Pfam" id="PF11702">
    <property type="entry name" value="DUF3295"/>
    <property type="match status" value="1"/>
</dbReference>
<evidence type="ECO:0000259" key="2">
    <source>
        <dbReference type="Pfam" id="PF08550"/>
    </source>
</evidence>
<dbReference type="GO" id="GO:0006808">
    <property type="term" value="P:regulation of nitrogen utilization"/>
    <property type="evidence" value="ECO:0007669"/>
    <property type="project" value="TreeGrafter"/>
</dbReference>
<evidence type="ECO:0000256" key="1">
    <source>
        <dbReference type="SAM" id="MobiDB-lite"/>
    </source>
</evidence>
<dbReference type="KEGG" id="uvi:66067934"/>
<evidence type="ECO:0000313" key="5">
    <source>
        <dbReference type="EMBL" id="QUC22916.1"/>
    </source>
</evidence>
<reference evidence="5" key="3">
    <citation type="submission" date="2020-03" db="EMBL/GenBank/DDBJ databases">
        <title>A mixture of massive structural variations and highly conserved coding sequences in Ustilaginoidea virens genome.</title>
        <authorList>
            <person name="Zhang K."/>
            <person name="Zhao Z."/>
            <person name="Zhang Z."/>
            <person name="Li Y."/>
            <person name="Hsiang T."/>
            <person name="Sun W."/>
        </authorList>
    </citation>
    <scope>NUCLEOTIDE SEQUENCE</scope>
    <source>
        <strain evidence="5">UV-8b</strain>
    </source>
</reference>
<gene>
    <name evidence="5" type="ORF">UV8b_07157</name>
    <name evidence="4" type="ORF">UVI_02047260</name>
</gene>